<evidence type="ECO:0000256" key="1">
    <source>
        <dbReference type="SAM" id="MobiDB-lite"/>
    </source>
</evidence>
<evidence type="ECO:0000259" key="2">
    <source>
        <dbReference type="Pfam" id="PF18821"/>
    </source>
</evidence>
<evidence type="ECO:0000313" key="3">
    <source>
        <dbReference type="EMBL" id="QBR04245.1"/>
    </source>
</evidence>
<dbReference type="GeneID" id="39649974"/>
<feature type="domain" description="Large polyvalent protein-associated" evidence="2">
    <location>
        <begin position="881"/>
        <end position="970"/>
    </location>
</feature>
<keyword evidence="3" id="KW-0614">Plasmid</keyword>
<geneLocation type="plasmid" evidence="3 4">
    <name>unnamed1</name>
</geneLocation>
<dbReference type="RefSeq" id="WP_134760438.1">
    <property type="nucleotide sequence ID" value="NZ_CP038152.1"/>
</dbReference>
<proteinExistence type="predicted"/>
<protein>
    <recommendedName>
        <fullName evidence="2">Large polyvalent protein-associated domain-containing protein</fullName>
    </recommendedName>
</protein>
<dbReference type="Pfam" id="PF18821">
    <property type="entry name" value="LPD7"/>
    <property type="match status" value="1"/>
</dbReference>
<dbReference type="OrthoDB" id="279005at2"/>
<gene>
    <name evidence="3" type="ORF">E1956_44790</name>
</gene>
<dbReference type="EMBL" id="CP038152">
    <property type="protein sequence ID" value="QBR04245.1"/>
    <property type="molecule type" value="Genomic_DNA"/>
</dbReference>
<dbReference type="KEGG" id="ppai:E1956_44790"/>
<dbReference type="AlphaFoldDB" id="A0A4P7DAR9"/>
<sequence>MLIRVSGRHDGVKQYLEEGRKVDRDIDRDDLDERVVLAGDLDLTNAVIQSINAAPGVERYLSITLSFKEDHVDRQTLFQIVRDFEAFALHAYRPDEYSFYAEAHLPRIKSYVDQSSGELVERKPHIHIVIPRWNLLAEKHLEPLGYVRSNLSFIDAFQEHVNAQYGLASPKDNRRTLLTDASEMISRYRGDLFRANSRELKEQILDAVLDRQIENHTDFMALLQEHGAVRMRNASRDNAYPNVKPAGAGKGVNLKEYVFTPEFIALPTAEKLQALSADAVDRYEAGVAPRRTPGHITAVLNEWYARRAREVKYLNSGSRQYQRYQESSPHDRELMLADLERGFYAQHLKAYHDRADDSLPGLDGHLQRSGRAFEFGAQPPDAIDGPGARETELDAAGRVDDGYGGLDAEFDPVAGGAYPSPESFDALRDLSGRPVDGIGHRSAVLLPGDALYQLEPDGTVSADRLRWTADRHGEPAAQRVGGPAVAPAFALPPGHLDAYHRALEAHYAFGDPLIDPFNSLPPIRSPATDAPAGMSPPGRFAGLRHDPFADRLDAIDVPFDFEAGRPFNLPLPGLTDDAPPYRSRRSRAGDAAFATPRHTGRASDNVLSQLAREIRQRKEESNQHAEFNEIRRGLDARRLLAELSHTHGVRPAKYQVVTGRDGADRIRAGSRNLNVSDFLTKELNLSWREAAPLLREVWQRQQAGELVPAPRERPRAALWREYSVAREAHVAARIDAWLAQRASEQQRRGEIRAAFGTRRAAIRQDVGLKPAGRRAATSLARADRLGHEDALRESIARERAALRAEFGSAGGPSFSGWLRTRAEQGDERALEELRRTAGPERVAVGLEDAAGGGAFNVIRPNTPRPHGHDEYNAIIFRSPGLSWSVNERGHVTYRYDGRDVVRDRGTSVQVLRVDRAAIETGLRLAQAKFGSTLELTGDDAHQLAAARVVVDAGLRVQFSDERLNRAMDQYRHARVDQQVQDVLGTPGASPSADPRPQPQPGRPAQDWPTLSDDGKPTH</sequence>
<keyword evidence="4" id="KW-1185">Reference proteome</keyword>
<dbReference type="Proteomes" id="UP000295727">
    <property type="component" value="Plasmid unnamed1"/>
</dbReference>
<accession>A0A4P7DAR9</accession>
<organism evidence="3 4">
    <name type="scientific">Paraburkholderia pallida</name>
    <dbReference type="NCBI Taxonomy" id="2547399"/>
    <lineage>
        <taxon>Bacteria</taxon>
        <taxon>Pseudomonadati</taxon>
        <taxon>Pseudomonadota</taxon>
        <taxon>Betaproteobacteria</taxon>
        <taxon>Burkholderiales</taxon>
        <taxon>Burkholderiaceae</taxon>
        <taxon>Paraburkholderia</taxon>
    </lineage>
</organism>
<dbReference type="InterPro" id="IPR040677">
    <property type="entry name" value="LPD7"/>
</dbReference>
<reference evidence="3 4" key="1">
    <citation type="submission" date="2019-03" db="EMBL/GenBank/DDBJ databases">
        <title>Paraburkholderia sp. 7MH5, isolated from subtropical forest soil.</title>
        <authorList>
            <person name="Gao Z.-H."/>
            <person name="Qiu L.-H."/>
        </authorList>
    </citation>
    <scope>NUCLEOTIDE SEQUENCE [LARGE SCALE GENOMIC DNA]</scope>
    <source>
        <strain evidence="3 4">7MH5</strain>
        <plasmid evidence="3 4">unnamed1</plasmid>
    </source>
</reference>
<evidence type="ECO:0000313" key="4">
    <source>
        <dbReference type="Proteomes" id="UP000295727"/>
    </source>
</evidence>
<name>A0A4P7DAR9_9BURK</name>
<feature type="region of interest" description="Disordered" evidence="1">
    <location>
        <begin position="980"/>
        <end position="1018"/>
    </location>
</feature>